<dbReference type="InterPro" id="IPR050445">
    <property type="entry name" value="Bact_polysacc_biosynth/exp"/>
</dbReference>
<dbReference type="PANTHER" id="PTHR32309:SF13">
    <property type="entry name" value="FERRIC ENTEROBACTIN TRANSPORT PROTEIN FEPE"/>
    <property type="match status" value="1"/>
</dbReference>
<dbReference type="GO" id="GO:0005524">
    <property type="term" value="F:ATP binding"/>
    <property type="evidence" value="ECO:0007669"/>
    <property type="project" value="UniProtKB-KW"/>
</dbReference>
<protein>
    <submittedName>
        <fullName evidence="3">Capsular exopolysaccharide family</fullName>
    </submittedName>
</protein>
<dbReference type="InterPro" id="IPR027417">
    <property type="entry name" value="P-loop_NTPase"/>
</dbReference>
<dbReference type="GO" id="GO:0004713">
    <property type="term" value="F:protein tyrosine kinase activity"/>
    <property type="evidence" value="ECO:0007669"/>
    <property type="project" value="TreeGrafter"/>
</dbReference>
<keyword evidence="4" id="KW-1185">Reference proteome</keyword>
<dbReference type="EMBL" id="FMYW01000001">
    <property type="protein sequence ID" value="SDB96754.1"/>
    <property type="molecule type" value="Genomic_DNA"/>
</dbReference>
<dbReference type="Proteomes" id="UP000198943">
    <property type="component" value="Unassembled WGS sequence"/>
</dbReference>
<reference evidence="4" key="1">
    <citation type="submission" date="2016-10" db="EMBL/GenBank/DDBJ databases">
        <authorList>
            <person name="Varghese N."/>
            <person name="Submissions S."/>
        </authorList>
    </citation>
    <scope>NUCLEOTIDE SEQUENCE [LARGE SCALE GENOMIC DNA]</scope>
    <source>
        <strain evidence="4">DSM 11005</strain>
    </source>
</reference>
<organism evidence="3 4">
    <name type="scientific">Succiniclasticum ruminis</name>
    <dbReference type="NCBI Taxonomy" id="40841"/>
    <lineage>
        <taxon>Bacteria</taxon>
        <taxon>Bacillati</taxon>
        <taxon>Bacillota</taxon>
        <taxon>Negativicutes</taxon>
        <taxon>Acidaminococcales</taxon>
        <taxon>Acidaminococcaceae</taxon>
        <taxon>Succiniclasticum</taxon>
    </lineage>
</organism>
<dbReference type="SUPFAM" id="SSF52540">
    <property type="entry name" value="P-loop containing nucleoside triphosphate hydrolases"/>
    <property type="match status" value="1"/>
</dbReference>
<evidence type="ECO:0000313" key="3">
    <source>
        <dbReference type="EMBL" id="SDB96754.1"/>
    </source>
</evidence>
<dbReference type="CDD" id="cd05387">
    <property type="entry name" value="BY-kinase"/>
    <property type="match status" value="1"/>
</dbReference>
<dbReference type="Pfam" id="PF10609">
    <property type="entry name" value="ParA"/>
    <property type="match status" value="1"/>
</dbReference>
<evidence type="ECO:0000256" key="2">
    <source>
        <dbReference type="ARBA" id="ARBA00022840"/>
    </source>
</evidence>
<sequence length="212" mass="22760">MGKKELTAMKDPSGLQYDAYQAICMKLQAKAKQAEKPVRVIVVTSTTAEEGQEAVAADLAVVMAKTGVKMLLLDCDFRTPVLHEMFQLPNRGLTDCLAAGADYHEFVQHVFDTDLDIVTGGTPVTNAGELLSGRPMQDLLQTVRVEYDYVFVNTPPVLASADTISVSSKADGVILVIASGKNEAKLINKAKVTLEQTGASLLGCILNNTTEE</sequence>
<dbReference type="Gene3D" id="3.40.50.300">
    <property type="entry name" value="P-loop containing nucleotide triphosphate hydrolases"/>
    <property type="match status" value="1"/>
</dbReference>
<dbReference type="OrthoDB" id="9794577at2"/>
<keyword evidence="2" id="KW-0067">ATP-binding</keyword>
<name>A0A1G6HRE4_9FIRM</name>
<accession>A0A1G6HRE4</accession>
<dbReference type="InterPro" id="IPR033756">
    <property type="entry name" value="YlxH/NBP35"/>
</dbReference>
<evidence type="ECO:0000313" key="4">
    <source>
        <dbReference type="Proteomes" id="UP000198943"/>
    </source>
</evidence>
<dbReference type="GO" id="GO:0005886">
    <property type="term" value="C:plasma membrane"/>
    <property type="evidence" value="ECO:0007669"/>
    <property type="project" value="TreeGrafter"/>
</dbReference>
<keyword evidence="1" id="KW-0547">Nucleotide-binding</keyword>
<proteinExistence type="predicted"/>
<dbReference type="NCBIfam" id="TIGR01007">
    <property type="entry name" value="eps_fam"/>
    <property type="match status" value="1"/>
</dbReference>
<dbReference type="PANTHER" id="PTHR32309">
    <property type="entry name" value="TYROSINE-PROTEIN KINASE"/>
    <property type="match status" value="1"/>
</dbReference>
<dbReference type="InterPro" id="IPR005702">
    <property type="entry name" value="Wzc-like_C"/>
</dbReference>
<dbReference type="RefSeq" id="WP_093728959.1">
    <property type="nucleotide sequence ID" value="NZ_FMYW01000001.1"/>
</dbReference>
<dbReference type="AlphaFoldDB" id="A0A1G6HRE4"/>
<evidence type="ECO:0000256" key="1">
    <source>
        <dbReference type="ARBA" id="ARBA00022741"/>
    </source>
</evidence>
<gene>
    <name evidence="3" type="ORF">SAMN04487864_101187</name>
</gene>